<evidence type="ECO:0000313" key="2">
    <source>
        <dbReference type="EMBL" id="KAK5770421.1"/>
    </source>
</evidence>
<sequence>MTLPSQFTSLEPMDDNGERGKHVSVCLVARFGVSLSISLVRFSFILNLVVCSFVIWEAVFWCEEEGIKSGIADLSLEDEEEDAFTLPEELDKRPTGYKFCLVRCFLTASVVHFPAMKNILANIWHPLEGVQILNLGKRHFLFKFFNELDISQVITGAPWTFNKHLLIFQRIQENKDPMAVPLGFLD</sequence>
<proteinExistence type="predicted"/>
<dbReference type="PANTHER" id="PTHR31286">
    <property type="entry name" value="GLYCINE-RICH CELL WALL STRUCTURAL PROTEIN 1.8-LIKE"/>
    <property type="match status" value="1"/>
</dbReference>
<dbReference type="Proteomes" id="UP001358586">
    <property type="component" value="Chromosome 13"/>
</dbReference>
<keyword evidence="3" id="KW-1185">Reference proteome</keyword>
<dbReference type="PANTHER" id="PTHR31286:SF153">
    <property type="entry name" value="DUF4283 DOMAIN PROTEIN"/>
    <property type="match status" value="1"/>
</dbReference>
<dbReference type="Pfam" id="PF14111">
    <property type="entry name" value="DUF4283"/>
    <property type="match status" value="1"/>
</dbReference>
<evidence type="ECO:0000313" key="3">
    <source>
        <dbReference type="Proteomes" id="UP001358586"/>
    </source>
</evidence>
<feature type="domain" description="DUF4283" evidence="1">
    <location>
        <begin position="98"/>
        <end position="178"/>
    </location>
</feature>
<organism evidence="2 3">
    <name type="scientific">Gossypium arboreum</name>
    <name type="common">Tree cotton</name>
    <name type="synonym">Gossypium nanking</name>
    <dbReference type="NCBI Taxonomy" id="29729"/>
    <lineage>
        <taxon>Eukaryota</taxon>
        <taxon>Viridiplantae</taxon>
        <taxon>Streptophyta</taxon>
        <taxon>Embryophyta</taxon>
        <taxon>Tracheophyta</taxon>
        <taxon>Spermatophyta</taxon>
        <taxon>Magnoliopsida</taxon>
        <taxon>eudicotyledons</taxon>
        <taxon>Gunneridae</taxon>
        <taxon>Pentapetalae</taxon>
        <taxon>rosids</taxon>
        <taxon>malvids</taxon>
        <taxon>Malvales</taxon>
        <taxon>Malvaceae</taxon>
        <taxon>Malvoideae</taxon>
        <taxon>Gossypium</taxon>
    </lineage>
</organism>
<name>A0ABR0MB07_GOSAR</name>
<dbReference type="EMBL" id="JARKNE010000013">
    <property type="protein sequence ID" value="KAK5770421.1"/>
    <property type="molecule type" value="Genomic_DNA"/>
</dbReference>
<dbReference type="InterPro" id="IPR025558">
    <property type="entry name" value="DUF4283"/>
</dbReference>
<reference evidence="2 3" key="1">
    <citation type="submission" date="2023-03" db="EMBL/GenBank/DDBJ databases">
        <title>WGS of Gossypium arboreum.</title>
        <authorList>
            <person name="Yu D."/>
        </authorList>
    </citation>
    <scope>NUCLEOTIDE SEQUENCE [LARGE SCALE GENOMIC DNA]</scope>
    <source>
        <tissue evidence="2">Leaf</tissue>
    </source>
</reference>
<accession>A0ABR0MB07</accession>
<gene>
    <name evidence="2" type="ORF">PVK06_046571</name>
</gene>
<protein>
    <recommendedName>
        <fullName evidence="1">DUF4283 domain-containing protein</fullName>
    </recommendedName>
</protein>
<evidence type="ECO:0000259" key="1">
    <source>
        <dbReference type="Pfam" id="PF14111"/>
    </source>
</evidence>
<comment type="caution">
    <text evidence="2">The sequence shown here is derived from an EMBL/GenBank/DDBJ whole genome shotgun (WGS) entry which is preliminary data.</text>
</comment>
<dbReference type="InterPro" id="IPR040256">
    <property type="entry name" value="At4g02000-like"/>
</dbReference>